<dbReference type="EMBL" id="JACXVP010000012">
    <property type="protein sequence ID" value="KAG5572070.1"/>
    <property type="molecule type" value="Genomic_DNA"/>
</dbReference>
<dbReference type="Gene3D" id="3.40.50.2300">
    <property type="match status" value="1"/>
</dbReference>
<evidence type="ECO:0008006" key="3">
    <source>
        <dbReference type="Google" id="ProtNLM"/>
    </source>
</evidence>
<evidence type="ECO:0000313" key="1">
    <source>
        <dbReference type="EMBL" id="KAG5572070.1"/>
    </source>
</evidence>
<organism evidence="1 2">
    <name type="scientific">Solanum commersonii</name>
    <name type="common">Commerson's wild potato</name>
    <name type="synonym">Commerson's nightshade</name>
    <dbReference type="NCBI Taxonomy" id="4109"/>
    <lineage>
        <taxon>Eukaryota</taxon>
        <taxon>Viridiplantae</taxon>
        <taxon>Streptophyta</taxon>
        <taxon>Embryophyta</taxon>
        <taxon>Tracheophyta</taxon>
        <taxon>Spermatophyta</taxon>
        <taxon>Magnoliopsida</taxon>
        <taxon>eudicotyledons</taxon>
        <taxon>Gunneridae</taxon>
        <taxon>Pentapetalae</taxon>
        <taxon>asterids</taxon>
        <taxon>lamiids</taxon>
        <taxon>Solanales</taxon>
        <taxon>Solanaceae</taxon>
        <taxon>Solanoideae</taxon>
        <taxon>Solaneae</taxon>
        <taxon>Solanum</taxon>
    </lineage>
</organism>
<sequence>MSSSASSSKGRRKLNEVKKLSVLVVANDEIFQNEFILRLQKYGVETLGVRNKSVAFNIHDKIQMRFDLILMSSIVPMMDGLQATKNFDQWGLLR</sequence>
<comment type="caution">
    <text evidence="1">The sequence shown here is derived from an EMBL/GenBank/DDBJ whole genome shotgun (WGS) entry which is preliminary data.</text>
</comment>
<protein>
    <recommendedName>
        <fullName evidence="3">Response regulatory domain-containing protein</fullName>
    </recommendedName>
</protein>
<keyword evidence="2" id="KW-1185">Reference proteome</keyword>
<dbReference type="SUPFAM" id="SSF52172">
    <property type="entry name" value="CheY-like"/>
    <property type="match status" value="1"/>
</dbReference>
<gene>
    <name evidence="1" type="ORF">H5410_061836</name>
</gene>
<dbReference type="AlphaFoldDB" id="A0A9J5WAU1"/>
<name>A0A9J5WAU1_SOLCO</name>
<evidence type="ECO:0000313" key="2">
    <source>
        <dbReference type="Proteomes" id="UP000824120"/>
    </source>
</evidence>
<accession>A0A9J5WAU1</accession>
<dbReference type="InterPro" id="IPR011006">
    <property type="entry name" value="CheY-like_superfamily"/>
</dbReference>
<reference evidence="1 2" key="1">
    <citation type="submission" date="2020-09" db="EMBL/GenBank/DDBJ databases">
        <title>De no assembly of potato wild relative species, Solanum commersonii.</title>
        <authorList>
            <person name="Cho K."/>
        </authorList>
    </citation>
    <scope>NUCLEOTIDE SEQUENCE [LARGE SCALE GENOMIC DNA]</scope>
    <source>
        <strain evidence="1">LZ3.2</strain>
        <tissue evidence="1">Leaf</tissue>
    </source>
</reference>
<proteinExistence type="predicted"/>
<dbReference type="Proteomes" id="UP000824120">
    <property type="component" value="Chromosome 12"/>
</dbReference>